<dbReference type="Proteomes" id="UP000244066">
    <property type="component" value="Unassembled WGS sequence"/>
</dbReference>
<name>A0A2R7Y208_9ARCH</name>
<evidence type="ECO:0000256" key="2">
    <source>
        <dbReference type="ARBA" id="ARBA00022679"/>
    </source>
</evidence>
<keyword evidence="2" id="KW-0808">Transferase</keyword>
<evidence type="ECO:0000313" key="3">
    <source>
        <dbReference type="EMBL" id="PUA31575.1"/>
    </source>
</evidence>
<sequence>MRTQRRFSMIRRCKENPILLPVRENSWEAYATFNPSVILRAGRYYMLYRAISSSDLLKKQGSSFSSIGVAVSRDGVHFMGRRCLIYPEMIWERFGCEDPRTTYVEGKYYIFYTAISTLPPKPEGIRVGVAVSRDLEKIEGKYLVTPFNAKAMALFPKRISGKLTAVLTVHTDKPPAHICIAQLSDDPSVWYTEMEEWYRQYMDWALSPDPRRSPRDHIEVGAPPIEVEEGWLLIYSYIQNYFSESGRIFGVEALLLDKDDPRKVIAKTQYPFMVPEEVYEVYGHVPRVIFPSSALKRKGWIRLYYGAADTVCCLATVRLSHLRRILKGGLKSVFKRYAKNPIIMPDKRFGWRSLATFNPAAIELEGSIYILFRALSHDKTSTIGLAVTDDGFTVKEVLDEPVYVPREPFEMKVAPGHSGCEDPRVVRVGDRLYMFYTAYDNVNPPKVAVTSITVDDFLSRNWKWSSPKIVSPPGVDDKDACILPEPVNGKYFYIHRVGGVNIAYDYVDSPEAFDPSTLVSHVLLAPRAGMWDGKKVGLAAPPIKTEKGWLMLYHGVSHDNFYHVGAALLNLQQPERVMARTTTTLLSPEASYEREGYVRNVVFPCGAVVRGDRIFLYYGAADTYVCVATATINEIFAEL</sequence>
<evidence type="ECO:0008006" key="5">
    <source>
        <dbReference type="Google" id="ProtNLM"/>
    </source>
</evidence>
<evidence type="ECO:0000313" key="4">
    <source>
        <dbReference type="Proteomes" id="UP000244066"/>
    </source>
</evidence>
<accession>A0A2R7Y208</accession>
<protein>
    <recommendedName>
        <fullName evidence="5">Glycosidase</fullName>
    </recommendedName>
</protein>
<reference evidence="3 4" key="1">
    <citation type="submission" date="2017-04" db="EMBL/GenBank/DDBJ databases">
        <title>Draft Aigarchaeota genome from a New Zealand hot spring.</title>
        <authorList>
            <person name="Reysenbach A.-L."/>
            <person name="Donaho J.A."/>
            <person name="Gerhart J."/>
            <person name="Kelley J.F."/>
            <person name="Kouba K."/>
            <person name="Podar M."/>
            <person name="Stott M."/>
        </authorList>
    </citation>
    <scope>NUCLEOTIDE SEQUENCE [LARGE SCALE GENOMIC DNA]</scope>
    <source>
        <strain evidence="3">NZ13_MG1</strain>
    </source>
</reference>
<gene>
    <name evidence="3" type="ORF">B9J98_05755</name>
</gene>
<dbReference type="EMBL" id="NDWU01000015">
    <property type="protein sequence ID" value="PUA31575.1"/>
    <property type="molecule type" value="Genomic_DNA"/>
</dbReference>
<proteinExistence type="predicted"/>
<dbReference type="PANTHER" id="PTHR34106:SF5">
    <property type="entry name" value="GLYCOSIDASE"/>
    <property type="match status" value="1"/>
</dbReference>
<dbReference type="CDD" id="cd18614">
    <property type="entry name" value="GH130"/>
    <property type="match status" value="1"/>
</dbReference>
<dbReference type="PANTHER" id="PTHR34106">
    <property type="entry name" value="GLYCOSIDASE"/>
    <property type="match status" value="1"/>
</dbReference>
<organism evidence="3 4">
    <name type="scientific">Candidatus Terraquivivens tikiterensis</name>
    <dbReference type="NCBI Taxonomy" id="1980982"/>
    <lineage>
        <taxon>Archaea</taxon>
        <taxon>Nitrososphaerota</taxon>
        <taxon>Candidatus Wolframiiraptoraceae</taxon>
        <taxon>Candidatus Terraquivivens</taxon>
    </lineage>
</organism>
<dbReference type="SUPFAM" id="SSF75005">
    <property type="entry name" value="Arabinanase/levansucrase/invertase"/>
    <property type="match status" value="2"/>
</dbReference>
<keyword evidence="1" id="KW-0328">Glycosyltransferase</keyword>
<dbReference type="InterPro" id="IPR023296">
    <property type="entry name" value="Glyco_hydro_beta-prop_sf"/>
</dbReference>
<dbReference type="Pfam" id="PF04041">
    <property type="entry name" value="Glyco_hydro_130"/>
    <property type="match status" value="2"/>
</dbReference>
<evidence type="ECO:0000256" key="1">
    <source>
        <dbReference type="ARBA" id="ARBA00022676"/>
    </source>
</evidence>
<dbReference type="InterPro" id="IPR007184">
    <property type="entry name" value="Mannoside_phosphorylase"/>
</dbReference>
<comment type="caution">
    <text evidence="3">The sequence shown here is derived from an EMBL/GenBank/DDBJ whole genome shotgun (WGS) entry which is preliminary data.</text>
</comment>
<dbReference type="GO" id="GO:0016757">
    <property type="term" value="F:glycosyltransferase activity"/>
    <property type="evidence" value="ECO:0007669"/>
    <property type="project" value="UniProtKB-KW"/>
</dbReference>
<dbReference type="AlphaFoldDB" id="A0A2R7Y208"/>
<dbReference type="CDD" id="cd18611">
    <property type="entry name" value="GH130"/>
    <property type="match status" value="1"/>
</dbReference>
<dbReference type="Gene3D" id="2.115.10.20">
    <property type="entry name" value="Glycosyl hydrolase domain, family 43"/>
    <property type="match status" value="2"/>
</dbReference>